<evidence type="ECO:0000256" key="2">
    <source>
        <dbReference type="SAM" id="MobiDB-lite"/>
    </source>
</evidence>
<dbReference type="InterPro" id="IPR002616">
    <property type="entry name" value="tRNA_ribo_trans-like"/>
</dbReference>
<keyword evidence="4" id="KW-0328">Glycosyltransferase</keyword>
<dbReference type="NCBIfam" id="TIGR00449">
    <property type="entry name" value="tgt_general"/>
    <property type="match status" value="1"/>
</dbReference>
<organism evidence="4 5">
    <name type="scientific">Dactylosporangium vinaceum</name>
    <dbReference type="NCBI Taxonomy" id="53362"/>
    <lineage>
        <taxon>Bacteria</taxon>
        <taxon>Bacillati</taxon>
        <taxon>Actinomycetota</taxon>
        <taxon>Actinomycetes</taxon>
        <taxon>Micromonosporales</taxon>
        <taxon>Micromonosporaceae</taxon>
        <taxon>Dactylosporangium</taxon>
    </lineage>
</organism>
<evidence type="ECO:0000313" key="4">
    <source>
        <dbReference type="EMBL" id="MFB9448622.1"/>
    </source>
</evidence>
<dbReference type="RefSeq" id="WP_223101236.1">
    <property type="nucleotide sequence ID" value="NZ_CP061913.1"/>
</dbReference>
<accession>A0ABV5MIC7</accession>
<dbReference type="PANTHER" id="PTHR43468">
    <property type="match status" value="1"/>
</dbReference>
<proteinExistence type="predicted"/>
<evidence type="ECO:0000313" key="5">
    <source>
        <dbReference type="Proteomes" id="UP001589608"/>
    </source>
</evidence>
<dbReference type="EC" id="2.4.2.-" evidence="4"/>
<dbReference type="GO" id="GO:0016757">
    <property type="term" value="F:glycosyltransferase activity"/>
    <property type="evidence" value="ECO:0007669"/>
    <property type="project" value="UniProtKB-KW"/>
</dbReference>
<dbReference type="EMBL" id="JBHMCA010000058">
    <property type="protein sequence ID" value="MFB9448622.1"/>
    <property type="molecule type" value="Genomic_DNA"/>
</dbReference>
<gene>
    <name evidence="4" type="ORF">ACFFTR_36515</name>
</gene>
<dbReference type="Gene3D" id="3.20.20.105">
    <property type="entry name" value="Queuine tRNA-ribosyltransferase-like"/>
    <property type="match status" value="1"/>
</dbReference>
<evidence type="ECO:0000256" key="1">
    <source>
        <dbReference type="ARBA" id="ARBA00022723"/>
    </source>
</evidence>
<dbReference type="InterPro" id="IPR036511">
    <property type="entry name" value="TGT-like_sf"/>
</dbReference>
<dbReference type="PANTHER" id="PTHR43468:SF1">
    <property type="entry name" value="TRNA-GUANOSINE(34) QUEUINE TRANSGLYCOSYLASE"/>
    <property type="match status" value="1"/>
</dbReference>
<keyword evidence="1" id="KW-0479">Metal-binding</keyword>
<keyword evidence="4" id="KW-0808">Transferase</keyword>
<protein>
    <submittedName>
        <fullName evidence="4">tRNA-guanine transglycosylase</fullName>
        <ecNumber evidence="4">2.4.2.-</ecNumber>
    </submittedName>
</protein>
<keyword evidence="5" id="KW-1185">Reference proteome</keyword>
<feature type="region of interest" description="Disordered" evidence="2">
    <location>
        <begin position="1"/>
        <end position="25"/>
    </location>
</feature>
<dbReference type="SUPFAM" id="SSF51713">
    <property type="entry name" value="tRNA-guanine transglycosylase"/>
    <property type="match status" value="1"/>
</dbReference>
<evidence type="ECO:0000259" key="3">
    <source>
        <dbReference type="Pfam" id="PF01702"/>
    </source>
</evidence>
<feature type="compositionally biased region" description="Low complexity" evidence="2">
    <location>
        <begin position="1"/>
        <end position="13"/>
    </location>
</feature>
<dbReference type="Pfam" id="PF01702">
    <property type="entry name" value="TGT"/>
    <property type="match status" value="1"/>
</dbReference>
<name>A0ABV5MIC7_9ACTN</name>
<dbReference type="Proteomes" id="UP001589608">
    <property type="component" value="Unassembled WGS sequence"/>
</dbReference>
<sequence length="379" mass="40787">MARARTAPAAAAPVEVELPEGAPTSLSTRRGELTLPVFVPDATRAVVRGVPTDRLADSGVRALLVSTAHLALQPGASVIGALGGAHRFMGWPGPMISDSGGFQAFSLLASGNGLAEVNDAGLNYRFSPKQKFRQLTPRSCIETQLRVGADIVYCLDYCTSPSAPAAEQERSVELTLRWAAECREVFDRMVADRPAEQRPLLFAVVQGGRDEQRRARCADALVDIGFDGYGFGGYPIVDGKLVDEVRLVAELLPAGTPLHGLGIGTPENLVESWQAGYGIFDCTLPTRNARRGVLYTALDVDAIGRGRPYKIARLTDERWVREKGPIDPGCDCPMCTTLPGGAVAHMFRIEDTLAGTLASMHNLRFYTRLTEALHRLGTA</sequence>
<feature type="domain" description="tRNA-guanine(15) transglycosylase-like" evidence="3">
    <location>
        <begin position="25"/>
        <end position="373"/>
    </location>
</feature>
<reference evidence="4 5" key="1">
    <citation type="submission" date="2024-09" db="EMBL/GenBank/DDBJ databases">
        <authorList>
            <person name="Sun Q."/>
            <person name="Mori K."/>
        </authorList>
    </citation>
    <scope>NUCLEOTIDE SEQUENCE [LARGE SCALE GENOMIC DNA]</scope>
    <source>
        <strain evidence="4 5">JCM 3307</strain>
    </source>
</reference>
<comment type="caution">
    <text evidence="4">The sequence shown here is derived from an EMBL/GenBank/DDBJ whole genome shotgun (WGS) entry which is preliminary data.</text>
</comment>